<proteinExistence type="predicted"/>
<dbReference type="InterPro" id="IPR040066">
    <property type="entry name" value="WDR31"/>
</dbReference>
<dbReference type="SUPFAM" id="SSF50978">
    <property type="entry name" value="WD40 repeat-like"/>
    <property type="match status" value="1"/>
</dbReference>
<dbReference type="PANTHER" id="PTHR19869:SF1">
    <property type="entry name" value="WD REPEAT-CONTAINING PROTEIN 31"/>
    <property type="match status" value="1"/>
</dbReference>
<dbReference type="PANTHER" id="PTHR19869">
    <property type="entry name" value="SPERMATID WD-REPEAT PROTEIN"/>
    <property type="match status" value="1"/>
</dbReference>
<dbReference type="PROSITE" id="PS50082">
    <property type="entry name" value="WD_REPEATS_2"/>
    <property type="match status" value="1"/>
</dbReference>
<name>A0A0P7UMS0_SCLFO</name>
<accession>A0A0P7UMS0</accession>
<keyword evidence="1" id="KW-0853">WD repeat</keyword>
<dbReference type="InterPro" id="IPR001680">
    <property type="entry name" value="WD40_rpt"/>
</dbReference>
<evidence type="ECO:0000313" key="3">
    <source>
        <dbReference type="Proteomes" id="UP000034805"/>
    </source>
</evidence>
<reference evidence="2 3" key="1">
    <citation type="submission" date="2015-08" db="EMBL/GenBank/DDBJ databases">
        <title>The genome of the Asian arowana (Scleropages formosus).</title>
        <authorList>
            <person name="Tan M.H."/>
            <person name="Gan H.M."/>
            <person name="Croft L.J."/>
            <person name="Austin C.M."/>
        </authorList>
    </citation>
    <scope>NUCLEOTIDE SEQUENCE [LARGE SCALE GENOMIC DNA]</scope>
    <source>
        <strain evidence="2">Aro1</strain>
    </source>
</reference>
<dbReference type="AlphaFoldDB" id="A0A0P7UMS0"/>
<organism evidence="2 3">
    <name type="scientific">Scleropages formosus</name>
    <name type="common">Asian bonytongue</name>
    <name type="synonym">Osteoglossum formosum</name>
    <dbReference type="NCBI Taxonomy" id="113540"/>
    <lineage>
        <taxon>Eukaryota</taxon>
        <taxon>Metazoa</taxon>
        <taxon>Chordata</taxon>
        <taxon>Craniata</taxon>
        <taxon>Vertebrata</taxon>
        <taxon>Euteleostomi</taxon>
        <taxon>Actinopterygii</taxon>
        <taxon>Neopterygii</taxon>
        <taxon>Teleostei</taxon>
        <taxon>Osteoglossocephala</taxon>
        <taxon>Osteoglossomorpha</taxon>
        <taxon>Osteoglossiformes</taxon>
        <taxon>Osteoglossidae</taxon>
        <taxon>Scleropages</taxon>
    </lineage>
</organism>
<dbReference type="Gene3D" id="2.130.10.10">
    <property type="entry name" value="YVTN repeat-like/Quinoprotein amine dehydrogenase"/>
    <property type="match status" value="1"/>
</dbReference>
<evidence type="ECO:0000256" key="1">
    <source>
        <dbReference type="PROSITE-ProRule" id="PRU00221"/>
    </source>
</evidence>
<sequence length="101" mass="11156">MVGWCHATDPLPAADGLQVCTGSRDNSMCLWDIESGECLQKKTISRNLVRDCIESVGKGLHPEGEMLHGCSTDAPRMLHGCSTDAPRFHRGAKWLFLTMRL</sequence>
<dbReference type="EMBL" id="JARO02001334">
    <property type="protein sequence ID" value="KPP75773.1"/>
    <property type="molecule type" value="Genomic_DNA"/>
</dbReference>
<dbReference type="InterPro" id="IPR015943">
    <property type="entry name" value="WD40/YVTN_repeat-like_dom_sf"/>
</dbReference>
<dbReference type="InterPro" id="IPR036322">
    <property type="entry name" value="WD40_repeat_dom_sf"/>
</dbReference>
<comment type="caution">
    <text evidence="2">The sequence shown here is derived from an EMBL/GenBank/DDBJ whole genome shotgun (WGS) entry which is preliminary data.</text>
</comment>
<protein>
    <submittedName>
        <fullName evidence="2">Uncharacterized protein</fullName>
    </submittedName>
</protein>
<gene>
    <name evidence="2" type="ORF">Z043_104955</name>
</gene>
<evidence type="ECO:0000313" key="2">
    <source>
        <dbReference type="EMBL" id="KPP75773.1"/>
    </source>
</evidence>
<dbReference type="Proteomes" id="UP000034805">
    <property type="component" value="Unassembled WGS sequence"/>
</dbReference>
<feature type="repeat" description="WD" evidence="1">
    <location>
        <begin position="15"/>
        <end position="41"/>
    </location>
</feature>